<dbReference type="Gene3D" id="3.20.20.10">
    <property type="entry name" value="Alanine racemase"/>
    <property type="match status" value="1"/>
</dbReference>
<dbReference type="eggNOG" id="COG0019">
    <property type="taxonomic scope" value="Bacteria"/>
</dbReference>
<dbReference type="InterPro" id="IPR022657">
    <property type="entry name" value="De-COase2_CS"/>
</dbReference>
<dbReference type="InterPro" id="IPR022653">
    <property type="entry name" value="De-COase2_pyr-phos_BS"/>
</dbReference>
<comment type="catalytic activity">
    <reaction evidence="7 12 14">
        <text>meso-2,6-diaminopimelate + H(+) = L-lysine + CO2</text>
        <dbReference type="Rhea" id="RHEA:15101"/>
        <dbReference type="ChEBI" id="CHEBI:15378"/>
        <dbReference type="ChEBI" id="CHEBI:16526"/>
        <dbReference type="ChEBI" id="CHEBI:32551"/>
        <dbReference type="ChEBI" id="CHEBI:57791"/>
        <dbReference type="EC" id="4.1.1.20"/>
    </reaction>
</comment>
<comment type="similarity">
    <text evidence="9 12">Belongs to the Orn/Lys/Arg decarboxylase class-II family. LysA subfamily.</text>
</comment>
<reference evidence="17" key="1">
    <citation type="submission" date="2007-04" db="EMBL/GenBank/DDBJ databases">
        <title>Complete sequence of Pseudomonas mendocina ymp.</title>
        <authorList>
            <consortium name="US DOE Joint Genome Institute"/>
            <person name="Copeland A."/>
            <person name="Lucas S."/>
            <person name="Lapidus A."/>
            <person name="Barry K."/>
            <person name="Glavina del Rio T."/>
            <person name="Dalin E."/>
            <person name="Tice H."/>
            <person name="Pitluck S."/>
            <person name="Kiss H."/>
            <person name="Brettin T."/>
            <person name="Detter J.C."/>
            <person name="Bruce D."/>
            <person name="Han C."/>
            <person name="Schmutz J."/>
            <person name="Larimer F."/>
            <person name="Land M."/>
            <person name="Hauser L."/>
            <person name="Kyrpides N."/>
            <person name="Mikhailova N."/>
            <person name="Hersman L."/>
            <person name="Dubois J."/>
            <person name="Maurice P."/>
            <person name="Richardson P."/>
        </authorList>
    </citation>
    <scope>NUCLEOTIDE SEQUENCE [LARGE SCALE GENOMIC DNA]</scope>
    <source>
        <strain evidence="17">Ymp</strain>
    </source>
</reference>
<feature type="binding site" evidence="12">
    <location>
        <position position="239"/>
    </location>
    <ligand>
        <name>pyridoxal 5'-phosphate</name>
        <dbReference type="ChEBI" id="CHEBI:597326"/>
    </ligand>
</feature>
<evidence type="ECO:0000259" key="15">
    <source>
        <dbReference type="Pfam" id="PF00278"/>
    </source>
</evidence>
<dbReference type="NCBIfam" id="TIGR01048">
    <property type="entry name" value="lysA"/>
    <property type="match status" value="1"/>
</dbReference>
<feature type="binding site" evidence="12">
    <location>
        <position position="370"/>
    </location>
    <ligand>
        <name>pyridoxal 5'-phosphate</name>
        <dbReference type="ChEBI" id="CHEBI:597326"/>
    </ligand>
</feature>
<dbReference type="InterPro" id="IPR009006">
    <property type="entry name" value="Ala_racemase/Decarboxylase_C"/>
</dbReference>
<dbReference type="GO" id="GO:0008836">
    <property type="term" value="F:diaminopimelate decarboxylase activity"/>
    <property type="evidence" value="ECO:0007669"/>
    <property type="project" value="UniProtKB-UniRule"/>
</dbReference>
<feature type="binding site" evidence="12">
    <location>
        <begin position="273"/>
        <end position="276"/>
    </location>
    <ligand>
        <name>pyridoxal 5'-phosphate</name>
        <dbReference type="ChEBI" id="CHEBI:597326"/>
    </ligand>
</feature>
<evidence type="ECO:0000256" key="14">
    <source>
        <dbReference type="RuleBase" id="RU003738"/>
    </source>
</evidence>
<organism evidence="17">
    <name type="scientific">Ectopseudomonas mendocina (strain ymp)</name>
    <name type="common">Pseudomonas mendocina</name>
    <dbReference type="NCBI Taxonomy" id="399739"/>
    <lineage>
        <taxon>Bacteria</taxon>
        <taxon>Pseudomonadati</taxon>
        <taxon>Pseudomonadota</taxon>
        <taxon>Gammaproteobacteria</taxon>
        <taxon>Pseudomonadales</taxon>
        <taxon>Pseudomonadaceae</taxon>
        <taxon>Ectopseudomonas</taxon>
    </lineage>
</organism>
<dbReference type="FunFam" id="2.40.37.10:FF:000003">
    <property type="entry name" value="Diaminopimelate decarboxylase"/>
    <property type="match status" value="1"/>
</dbReference>
<dbReference type="InterPro" id="IPR002986">
    <property type="entry name" value="DAP_deCOOHase_LysA"/>
</dbReference>
<feature type="active site" description="Proton donor" evidence="13">
    <location>
        <position position="342"/>
    </location>
</feature>
<evidence type="ECO:0000256" key="12">
    <source>
        <dbReference type="HAMAP-Rule" id="MF_02120"/>
    </source>
</evidence>
<keyword evidence="6 12" id="KW-0456">Lyase</keyword>
<dbReference type="KEGG" id="pmy:Pmen_0267"/>
<dbReference type="OrthoDB" id="9802241at2"/>
<dbReference type="HAMAP" id="MF_02120">
    <property type="entry name" value="LysA"/>
    <property type="match status" value="1"/>
</dbReference>
<keyword evidence="4 12" id="KW-0663">Pyridoxal phosphate</keyword>
<accession>A4XNX5</accession>
<feature type="binding site" evidence="12">
    <location>
        <position position="312"/>
    </location>
    <ligand>
        <name>substrate</name>
    </ligand>
</feature>
<keyword evidence="3 12" id="KW-0210">Decarboxylase</keyword>
<dbReference type="Gene3D" id="2.40.37.10">
    <property type="entry name" value="Lyase, Ornithine Decarboxylase, Chain A, domain 1"/>
    <property type="match status" value="1"/>
</dbReference>
<dbReference type="PROSITE" id="PS00878">
    <property type="entry name" value="ODR_DC_2_1"/>
    <property type="match status" value="1"/>
</dbReference>
<feature type="binding site" evidence="12">
    <location>
        <position position="276"/>
    </location>
    <ligand>
        <name>substrate</name>
    </ligand>
</feature>
<feature type="binding site" evidence="12">
    <location>
        <position position="316"/>
    </location>
    <ligand>
        <name>substrate</name>
    </ligand>
</feature>
<dbReference type="Pfam" id="PF02784">
    <property type="entry name" value="Orn_Arg_deC_N"/>
    <property type="match status" value="1"/>
</dbReference>
<dbReference type="HOGENOM" id="CLU_026444_0_0_6"/>
<evidence type="ECO:0000259" key="16">
    <source>
        <dbReference type="Pfam" id="PF02784"/>
    </source>
</evidence>
<name>A4XNX5_ECTM1</name>
<dbReference type="InterPro" id="IPR022644">
    <property type="entry name" value="De-COase2_N"/>
</dbReference>
<dbReference type="GO" id="GO:0009089">
    <property type="term" value="P:lysine biosynthetic process via diaminopimelate"/>
    <property type="evidence" value="ECO:0007669"/>
    <property type="project" value="UniProtKB-UniRule"/>
</dbReference>
<feature type="domain" description="Orn/DAP/Arg decarboxylase 2 N-terminal" evidence="16">
    <location>
        <begin position="35"/>
        <end position="280"/>
    </location>
</feature>
<feature type="modified residue" description="N6-(pyridoxal phosphate)lysine" evidence="12 13">
    <location>
        <position position="60"/>
    </location>
</feature>
<dbReference type="InterPro" id="IPR022643">
    <property type="entry name" value="De-COase2_C"/>
</dbReference>
<dbReference type="SUPFAM" id="SSF51419">
    <property type="entry name" value="PLP-binding barrel"/>
    <property type="match status" value="1"/>
</dbReference>
<keyword evidence="5 12" id="KW-0457">Lysine biosynthesis</keyword>
<gene>
    <name evidence="12" type="primary">lysA</name>
    <name evidence="17" type="ordered locus">Pmen_0267</name>
</gene>
<dbReference type="PROSITE" id="PS00879">
    <property type="entry name" value="ODR_DC_2_2"/>
    <property type="match status" value="1"/>
</dbReference>
<dbReference type="SUPFAM" id="SSF50621">
    <property type="entry name" value="Alanine racemase C-terminal domain-like"/>
    <property type="match status" value="1"/>
</dbReference>
<feature type="binding site" evidence="12">
    <location>
        <position position="343"/>
    </location>
    <ligand>
        <name>substrate</name>
    </ligand>
</feature>
<evidence type="ECO:0000256" key="8">
    <source>
        <dbReference type="ARBA" id="ARBA00060643"/>
    </source>
</evidence>
<dbReference type="InterPro" id="IPR000183">
    <property type="entry name" value="Orn/DAP/Arg_de-COase"/>
</dbReference>
<dbReference type="PANTHER" id="PTHR43727">
    <property type="entry name" value="DIAMINOPIMELATE DECARBOXYLASE"/>
    <property type="match status" value="1"/>
</dbReference>
<proteinExistence type="inferred from homology"/>
<dbReference type="PRINTS" id="PR01181">
    <property type="entry name" value="DAPDCRBXLASE"/>
</dbReference>
<evidence type="ECO:0000256" key="13">
    <source>
        <dbReference type="PIRSR" id="PIRSR600183-50"/>
    </source>
</evidence>
<keyword evidence="2 12" id="KW-0028">Amino-acid biosynthesis</keyword>
<comment type="subunit">
    <text evidence="12">Homodimer.</text>
</comment>
<dbReference type="Pfam" id="PF00278">
    <property type="entry name" value="Orn_DAP_Arg_deC"/>
    <property type="match status" value="1"/>
</dbReference>
<evidence type="ECO:0000256" key="5">
    <source>
        <dbReference type="ARBA" id="ARBA00023154"/>
    </source>
</evidence>
<feature type="binding site" evidence="12">
    <location>
        <position position="370"/>
    </location>
    <ligand>
        <name>substrate</name>
    </ligand>
</feature>
<comment type="cofactor">
    <cofactor evidence="1 12 13 14">
        <name>pyridoxal 5'-phosphate</name>
        <dbReference type="ChEBI" id="CHEBI:597326"/>
    </cofactor>
</comment>
<evidence type="ECO:0000256" key="9">
    <source>
        <dbReference type="ARBA" id="ARBA00060983"/>
    </source>
</evidence>
<evidence type="ECO:0000256" key="11">
    <source>
        <dbReference type="ARBA" id="ARBA00074972"/>
    </source>
</evidence>
<evidence type="ECO:0000256" key="2">
    <source>
        <dbReference type="ARBA" id="ARBA00022605"/>
    </source>
</evidence>
<evidence type="ECO:0000256" key="4">
    <source>
        <dbReference type="ARBA" id="ARBA00022898"/>
    </source>
</evidence>
<evidence type="ECO:0000256" key="10">
    <source>
        <dbReference type="ARBA" id="ARBA00066427"/>
    </source>
</evidence>
<sequence>MEAFTYRDGELFAEGVALSALAQRFGTPTYVYSRAHIEAQYRAYADALAGMPHLVCFAVKANSNLGVLNVLARLGAGFDIVSSGELERVLAAGGEPSRIVFSGVGKSRDDMRRALEVGVHCFNVESSVELERLQKVAAELGLKAPVSLRVNPDVDAGTHPYISTGLKENKFGIDIEQAEAVYARAAELPNLEVVGVDCHIGSQLTTLEPFLDALDRLLLLVDRLAARGIHIKHLDLGGGLGVQYRDEQPPLAGDYIAAVRKRLAGRDLALVFEPGRFIVANAGVLLTQVEYLKHTEHKDFAIIDAAMNDLIRPALYQAWMDVSPVQPRDGEARHYDLVGPICETGDFLAKDRQLVLEEGDLLAVRSAGAYGFVMSSNYNTRGRAAEVLVDGEQAYEVRRRETVQELYAGESLLPA</sequence>
<dbReference type="PRINTS" id="PR01179">
    <property type="entry name" value="ODADCRBXLASE"/>
</dbReference>
<dbReference type="PATRIC" id="fig|399739.8.peg.273"/>
<feature type="domain" description="Orn/DAP/Arg decarboxylase 2 C-terminal" evidence="15">
    <location>
        <begin position="30"/>
        <end position="368"/>
    </location>
</feature>
<dbReference type="CDD" id="cd06828">
    <property type="entry name" value="PLPDE_III_DapDC"/>
    <property type="match status" value="1"/>
</dbReference>
<dbReference type="PANTHER" id="PTHR43727:SF2">
    <property type="entry name" value="GROUP IV DECARBOXYLASE"/>
    <property type="match status" value="1"/>
</dbReference>
<evidence type="ECO:0000313" key="17">
    <source>
        <dbReference type="EMBL" id="ABP83041.1"/>
    </source>
</evidence>
<dbReference type="InterPro" id="IPR029066">
    <property type="entry name" value="PLP-binding_barrel"/>
</dbReference>
<dbReference type="STRING" id="399739.Pmen_0267"/>
<evidence type="ECO:0000256" key="6">
    <source>
        <dbReference type="ARBA" id="ARBA00023239"/>
    </source>
</evidence>
<dbReference type="EMBL" id="CP000680">
    <property type="protein sequence ID" value="ABP83041.1"/>
    <property type="molecule type" value="Genomic_DNA"/>
</dbReference>
<evidence type="ECO:0000256" key="1">
    <source>
        <dbReference type="ARBA" id="ARBA00001933"/>
    </source>
</evidence>
<dbReference type="EC" id="4.1.1.20" evidence="10 12"/>
<dbReference type="GO" id="GO:0030170">
    <property type="term" value="F:pyridoxal phosphate binding"/>
    <property type="evidence" value="ECO:0007669"/>
    <property type="project" value="UniProtKB-UniRule"/>
</dbReference>
<comment type="function">
    <text evidence="12">Specifically catalyzes the decarboxylation of meso-diaminopimelate (meso-DAP) to L-lysine.</text>
</comment>
<protein>
    <recommendedName>
        <fullName evidence="11 12">Diaminopimelate decarboxylase</fullName>
        <shortName evidence="12">DAP decarboxylase</shortName>
        <shortName evidence="12">DAPDC</shortName>
        <ecNumber evidence="10 12">4.1.1.20</ecNumber>
    </recommendedName>
</protein>
<evidence type="ECO:0000256" key="7">
    <source>
        <dbReference type="ARBA" id="ARBA00050464"/>
    </source>
</evidence>
<dbReference type="FunFam" id="3.20.20.10:FF:000003">
    <property type="entry name" value="Diaminopimelate decarboxylase"/>
    <property type="match status" value="1"/>
</dbReference>
<evidence type="ECO:0000256" key="3">
    <source>
        <dbReference type="ARBA" id="ARBA00022793"/>
    </source>
</evidence>
<comment type="pathway">
    <text evidence="8 12 14">Amino-acid biosynthesis; L-lysine biosynthesis via DAP pathway; L-lysine from DL-2,6-diaminopimelate: step 1/1.</text>
</comment>
<dbReference type="UniPathway" id="UPA00034">
    <property type="reaction ID" value="UER00027"/>
</dbReference>
<dbReference type="AlphaFoldDB" id="A4XNX5"/>